<dbReference type="SUPFAM" id="SSF57845">
    <property type="entry name" value="B-box zinc-binding domain"/>
    <property type="match status" value="1"/>
</dbReference>
<evidence type="ECO:0000256" key="2">
    <source>
        <dbReference type="ARBA" id="ARBA00022723"/>
    </source>
</evidence>
<dbReference type="InterPro" id="IPR000315">
    <property type="entry name" value="Znf_B-box"/>
</dbReference>
<dbReference type="GO" id="GO:0061630">
    <property type="term" value="F:ubiquitin protein ligase activity"/>
    <property type="evidence" value="ECO:0007669"/>
    <property type="project" value="TreeGrafter"/>
</dbReference>
<dbReference type="SMART" id="SM00184">
    <property type="entry name" value="RING"/>
    <property type="match status" value="2"/>
</dbReference>
<feature type="repeat" description="NHL" evidence="7">
    <location>
        <begin position="523"/>
        <end position="564"/>
    </location>
</feature>
<evidence type="ECO:0000259" key="9">
    <source>
        <dbReference type="PROSITE" id="PS50089"/>
    </source>
</evidence>
<feature type="region of interest" description="Disordered" evidence="8">
    <location>
        <begin position="1"/>
        <end position="20"/>
    </location>
</feature>
<proteinExistence type="predicted"/>
<keyword evidence="2" id="KW-0479">Metal-binding</keyword>
<dbReference type="CDD" id="cd14959">
    <property type="entry name" value="NHL_brat_like"/>
    <property type="match status" value="1"/>
</dbReference>
<feature type="domain" description="RING-type" evidence="9">
    <location>
        <begin position="47"/>
        <end position="84"/>
    </location>
</feature>
<dbReference type="PROSITE" id="PS51125">
    <property type="entry name" value="NHL"/>
    <property type="match status" value="5"/>
</dbReference>
<dbReference type="FunFam" id="2.120.10.30:FF:000107">
    <property type="entry name" value="Uncharacterized protein"/>
    <property type="match status" value="1"/>
</dbReference>
<dbReference type="PROSITE" id="PS00518">
    <property type="entry name" value="ZF_RING_1"/>
    <property type="match status" value="1"/>
</dbReference>
<evidence type="ECO:0000259" key="10">
    <source>
        <dbReference type="PROSITE" id="PS50119"/>
    </source>
</evidence>
<dbReference type="Pfam" id="PF01436">
    <property type="entry name" value="NHL"/>
    <property type="match status" value="2"/>
</dbReference>
<dbReference type="Gene3D" id="4.10.830.40">
    <property type="match status" value="1"/>
</dbReference>
<dbReference type="OMA" id="NDICNEC"/>
<keyword evidence="12" id="KW-1185">Reference proteome</keyword>
<accession>A0A8I6S503</accession>
<dbReference type="CDD" id="cd19756">
    <property type="entry name" value="Bbox2"/>
    <property type="match status" value="1"/>
</dbReference>
<evidence type="ECO:0000256" key="8">
    <source>
        <dbReference type="SAM" id="MobiDB-lite"/>
    </source>
</evidence>
<dbReference type="CDD" id="cd16579">
    <property type="entry name" value="RING-HC_PML_C-V"/>
    <property type="match status" value="1"/>
</dbReference>
<feature type="repeat" description="NHL" evidence="7">
    <location>
        <begin position="472"/>
        <end position="513"/>
    </location>
</feature>
<dbReference type="SUPFAM" id="SSF101898">
    <property type="entry name" value="NHL repeat"/>
    <property type="match status" value="1"/>
</dbReference>
<dbReference type="InterPro" id="IPR001258">
    <property type="entry name" value="NHL_repeat"/>
</dbReference>
<dbReference type="Proteomes" id="UP000494040">
    <property type="component" value="Unassembled WGS sequence"/>
</dbReference>
<dbReference type="Pfam" id="PF13445">
    <property type="entry name" value="zf-RING_UBOX"/>
    <property type="match status" value="1"/>
</dbReference>
<dbReference type="Pfam" id="PF00643">
    <property type="entry name" value="zf-B_box"/>
    <property type="match status" value="1"/>
</dbReference>
<dbReference type="InterPro" id="IPR013083">
    <property type="entry name" value="Znf_RING/FYVE/PHD"/>
</dbReference>
<keyword evidence="3" id="KW-0677">Repeat</keyword>
<sequence>MALLKSPVEQDSAYDSPSSWEFSLSPSSPRNQSLPKPLHSSQCSITCTACNKTYTSPRVLPCLHTFCTKCLETTKKTVNCPICNIDFCLPQAGVQGLIPDYGMMNFIRSLKGNLYCTSCRTDSTGAVAKCINCDNYLCHNCLLAHSNMHCFEGHRVIQFPKDFLFHEEGEKQEENELLNMSKDEDGTVQCITHKEQSVKYFCLTCNEPICQVCLTEEHVGHRSDPIDAIGEALLSVMSSTMEENKSRLEDLAMSIKYSRHTDWWLNSQYQEIHNRINDVYNQYNSMLLRYKQQQVQLLESSFNKLKGALHNNSNLSQDTYEKTNRLTDFFSRLTKFGTVTQCLMFKKLLEGKHKRLATYKPKPLQCHLKFVADAQDFNSVLNSTFGRVVSDISGHESEIPVPRIGQLLNIAKEYFSQGGTFPFKYDRWSNTCLEDLKAISEIGLCSEDTGLFRPYNSLKSTVSRQVITYNWKFGCYGTMQGQFTEPNGVAVNAEGDIIIADTNNNRVQVFDKMGRFKFLFGEGSNSTDGGSLLFPNRVAVMEKTGDIVVTERAPTHQVQIYNQYGQFKRKFGANILQHPRAVTVDKDGYIIVVECKVMRVVIFDQSGEVVHKFTCNTTLHFPNGVAVNDKRQIFISDNRTHCVVVYDYRGNFVRHIGREGLTNYPIGVMLNKVGQVIVADNHNNFNLTIFTQEGQLVTAVESKVKHAQCYDAAISSDGTVVLTSKDYRVYIYLTNF</sequence>
<feature type="domain" description="B box-type" evidence="10">
    <location>
        <begin position="185"/>
        <end position="226"/>
    </location>
</feature>
<evidence type="ECO:0000256" key="3">
    <source>
        <dbReference type="ARBA" id="ARBA00022737"/>
    </source>
</evidence>
<dbReference type="PROSITE" id="PS50119">
    <property type="entry name" value="ZF_BBOX"/>
    <property type="match status" value="2"/>
</dbReference>
<dbReference type="SUPFAM" id="SSF57850">
    <property type="entry name" value="RING/U-box"/>
    <property type="match status" value="1"/>
</dbReference>
<dbReference type="InterPro" id="IPR017907">
    <property type="entry name" value="Znf_RING_CS"/>
</dbReference>
<dbReference type="AlphaFoldDB" id="A0A8I6S503"/>
<evidence type="ECO:0000256" key="7">
    <source>
        <dbReference type="PROSITE-ProRule" id="PRU00504"/>
    </source>
</evidence>
<dbReference type="PROSITE" id="PS50089">
    <property type="entry name" value="ZF_RING_2"/>
    <property type="match status" value="1"/>
</dbReference>
<keyword evidence="4 6" id="KW-0863">Zinc-finger</keyword>
<dbReference type="InterPro" id="IPR001841">
    <property type="entry name" value="Znf_RING"/>
</dbReference>
<dbReference type="Gene3D" id="3.30.40.10">
    <property type="entry name" value="Zinc/RING finger domain, C3HC4 (zinc finger)"/>
    <property type="match status" value="1"/>
</dbReference>
<evidence type="ECO:0000313" key="12">
    <source>
        <dbReference type="Proteomes" id="UP000494040"/>
    </source>
</evidence>
<dbReference type="EnsemblMetazoa" id="XM_014400687.2">
    <property type="protein sequence ID" value="XP_014256173.1"/>
    <property type="gene ID" value="LOC106670392"/>
</dbReference>
<feature type="repeat" description="NHL" evidence="7">
    <location>
        <begin position="565"/>
        <end position="606"/>
    </location>
</feature>
<dbReference type="InterPro" id="IPR011042">
    <property type="entry name" value="6-blade_b-propeller_TolB-like"/>
</dbReference>
<keyword evidence="5" id="KW-0862">Zinc</keyword>
<dbReference type="Gene3D" id="3.30.160.60">
    <property type="entry name" value="Classic Zinc Finger"/>
    <property type="match status" value="1"/>
</dbReference>
<name>A0A8I6S503_CIMLE</name>
<evidence type="ECO:0000256" key="6">
    <source>
        <dbReference type="PROSITE-ProRule" id="PRU00024"/>
    </source>
</evidence>
<evidence type="ECO:0000313" key="11">
    <source>
        <dbReference type="EnsemblMetazoa" id="XP_014256172.1"/>
    </source>
</evidence>
<dbReference type="GO" id="GO:0008270">
    <property type="term" value="F:zinc ion binding"/>
    <property type="evidence" value="ECO:0007669"/>
    <property type="project" value="UniProtKB-KW"/>
</dbReference>
<dbReference type="OrthoDB" id="342730at2759"/>
<keyword evidence="1" id="KW-0597">Phosphoprotein</keyword>
<organism evidence="11 12">
    <name type="scientific">Cimex lectularius</name>
    <name type="common">Bed bug</name>
    <name type="synonym">Acanthia lectularia</name>
    <dbReference type="NCBI Taxonomy" id="79782"/>
    <lineage>
        <taxon>Eukaryota</taxon>
        <taxon>Metazoa</taxon>
        <taxon>Ecdysozoa</taxon>
        <taxon>Arthropoda</taxon>
        <taxon>Hexapoda</taxon>
        <taxon>Insecta</taxon>
        <taxon>Pterygota</taxon>
        <taxon>Neoptera</taxon>
        <taxon>Paraneoptera</taxon>
        <taxon>Hemiptera</taxon>
        <taxon>Heteroptera</taxon>
        <taxon>Panheteroptera</taxon>
        <taxon>Cimicomorpha</taxon>
        <taxon>Cimicidae</taxon>
        <taxon>Cimex</taxon>
    </lineage>
</organism>
<dbReference type="EnsemblMetazoa" id="XM_014400686.2">
    <property type="protein sequence ID" value="XP_014256172.1"/>
    <property type="gene ID" value="LOC106670392"/>
</dbReference>
<gene>
    <name evidence="11" type="primary">106670392</name>
</gene>
<dbReference type="PANTHER" id="PTHR25462:SF291">
    <property type="entry name" value="E3 UBIQUITIN-PROTEIN LIGASE TRIM45"/>
    <property type="match status" value="1"/>
</dbReference>
<feature type="repeat" description="NHL" evidence="7">
    <location>
        <begin position="650"/>
        <end position="693"/>
    </location>
</feature>
<dbReference type="KEGG" id="clec:106670392"/>
<dbReference type="InterPro" id="IPR027370">
    <property type="entry name" value="Znf-RING_euk"/>
</dbReference>
<dbReference type="Gene3D" id="2.120.10.30">
    <property type="entry name" value="TolB, C-terminal domain"/>
    <property type="match status" value="1"/>
</dbReference>
<evidence type="ECO:0000256" key="1">
    <source>
        <dbReference type="ARBA" id="ARBA00022553"/>
    </source>
</evidence>
<dbReference type="InterPro" id="IPR047153">
    <property type="entry name" value="TRIM45/56/19-like"/>
</dbReference>
<evidence type="ECO:0000256" key="4">
    <source>
        <dbReference type="ARBA" id="ARBA00022771"/>
    </source>
</evidence>
<protein>
    <submittedName>
        <fullName evidence="11">Uncharacterized protein</fullName>
    </submittedName>
</protein>
<reference evidence="11" key="1">
    <citation type="submission" date="2022-01" db="UniProtKB">
        <authorList>
            <consortium name="EnsemblMetazoa"/>
        </authorList>
    </citation>
    <scope>IDENTIFICATION</scope>
</reference>
<dbReference type="SMART" id="SM00336">
    <property type="entry name" value="BBOX"/>
    <property type="match status" value="2"/>
</dbReference>
<evidence type="ECO:0000256" key="5">
    <source>
        <dbReference type="ARBA" id="ARBA00022833"/>
    </source>
</evidence>
<feature type="domain" description="B box-type" evidence="10">
    <location>
        <begin position="111"/>
        <end position="159"/>
    </location>
</feature>
<dbReference type="PANTHER" id="PTHR25462">
    <property type="entry name" value="BONUS, ISOFORM C-RELATED"/>
    <property type="match status" value="1"/>
</dbReference>
<feature type="repeat" description="NHL" evidence="7">
    <location>
        <begin position="607"/>
        <end position="649"/>
    </location>
</feature>